<dbReference type="OrthoDB" id="6419443at2759"/>
<dbReference type="RefSeq" id="XP_003011997.1">
    <property type="nucleotide sequence ID" value="XM_003011951.1"/>
</dbReference>
<organism evidence="2 3">
    <name type="scientific">Arthroderma benhamiae (strain ATCC MYA-4681 / CBS 112371)</name>
    <name type="common">Trichophyton mentagrophytes</name>
    <dbReference type="NCBI Taxonomy" id="663331"/>
    <lineage>
        <taxon>Eukaryota</taxon>
        <taxon>Fungi</taxon>
        <taxon>Dikarya</taxon>
        <taxon>Ascomycota</taxon>
        <taxon>Pezizomycotina</taxon>
        <taxon>Eurotiomycetes</taxon>
        <taxon>Eurotiomycetidae</taxon>
        <taxon>Onygenales</taxon>
        <taxon>Arthrodermataceae</taxon>
        <taxon>Trichophyton</taxon>
    </lineage>
</organism>
<feature type="region of interest" description="Disordered" evidence="1">
    <location>
        <begin position="1"/>
        <end position="28"/>
    </location>
</feature>
<feature type="region of interest" description="Disordered" evidence="1">
    <location>
        <begin position="325"/>
        <end position="348"/>
    </location>
</feature>
<comment type="caution">
    <text evidence="2">The sequence shown here is derived from an EMBL/GenBank/DDBJ whole genome shotgun (WGS) entry which is preliminary data.</text>
</comment>
<evidence type="ECO:0008006" key="4">
    <source>
        <dbReference type="Google" id="ProtNLM"/>
    </source>
</evidence>
<gene>
    <name evidence="2" type="ORF">ARB_01752</name>
</gene>
<dbReference type="HOGENOM" id="CLU_028833_1_0_1"/>
<dbReference type="OMA" id="DMRYQVH"/>
<dbReference type="Proteomes" id="UP000008866">
    <property type="component" value="Unassembled WGS sequence"/>
</dbReference>
<evidence type="ECO:0000313" key="3">
    <source>
        <dbReference type="Proteomes" id="UP000008866"/>
    </source>
</evidence>
<name>D4AZY2_ARTBC</name>
<keyword evidence="3" id="KW-1185">Reference proteome</keyword>
<proteinExistence type="predicted"/>
<protein>
    <recommendedName>
        <fullName evidence="4">25S rRNA (Uridine(2843)-N(3))-methyltransferase</fullName>
    </recommendedName>
</protein>
<feature type="compositionally biased region" description="Basic residues" evidence="1">
    <location>
        <begin position="1"/>
        <end position="13"/>
    </location>
</feature>
<evidence type="ECO:0000313" key="2">
    <source>
        <dbReference type="EMBL" id="EFE31357.1"/>
    </source>
</evidence>
<accession>D4AZY2</accession>
<dbReference type="InterPro" id="IPR021463">
    <property type="entry name" value="Methyltransf_34"/>
</dbReference>
<dbReference type="Pfam" id="PF11312">
    <property type="entry name" value="Methyltransf_34"/>
    <property type="match status" value="1"/>
</dbReference>
<dbReference type="AlphaFoldDB" id="D4AZY2"/>
<dbReference type="STRING" id="663331.D4AZY2"/>
<dbReference type="eggNOG" id="ENOG502QR34">
    <property type="taxonomic scope" value="Eukaryota"/>
</dbReference>
<dbReference type="GeneID" id="9519321"/>
<evidence type="ECO:0000256" key="1">
    <source>
        <dbReference type="SAM" id="MobiDB-lite"/>
    </source>
</evidence>
<feature type="compositionally biased region" description="Polar residues" evidence="1">
    <location>
        <begin position="14"/>
        <end position="28"/>
    </location>
</feature>
<reference evidence="3" key="1">
    <citation type="journal article" date="2011" name="Genome Biol.">
        <title>Comparative and functional genomics provide insights into the pathogenicity of dermatophytic fungi.</title>
        <authorList>
            <person name="Burmester A."/>
            <person name="Shelest E."/>
            <person name="Gloeckner G."/>
            <person name="Heddergott C."/>
            <person name="Schindler S."/>
            <person name="Staib P."/>
            <person name="Heidel A."/>
            <person name="Felder M."/>
            <person name="Petzold A."/>
            <person name="Szafranski K."/>
            <person name="Feuermann M."/>
            <person name="Pedruzzi I."/>
            <person name="Priebe S."/>
            <person name="Groth M."/>
            <person name="Winkler R."/>
            <person name="Li W."/>
            <person name="Kniemeyer O."/>
            <person name="Schroeckh V."/>
            <person name="Hertweck C."/>
            <person name="Hube B."/>
            <person name="White T.C."/>
            <person name="Platzer M."/>
            <person name="Guthke R."/>
            <person name="Heitman J."/>
            <person name="Woestemeyer J."/>
            <person name="Zipfel P.F."/>
            <person name="Monod M."/>
            <person name="Brakhage A.A."/>
        </authorList>
    </citation>
    <scope>NUCLEOTIDE SEQUENCE [LARGE SCALE GENOMIC DNA]</scope>
    <source>
        <strain evidence="3">ATCC MYA-4681 / CBS 112371</strain>
    </source>
</reference>
<sequence length="414" mass="44487">MPKPRPQARKASKAKSTTDTQHRAQSASTSLIDSAPIALQQLILNIFADRLVVRPGAAEQESGSGAGTTLREQVQAIKSHLFNRDFDSAFADADPGMLRAYALRWSAGRALAYTGIFEYVLRLALNGDQGGRPAGPSSPPAIDIEDLRNRRVVCIGGGAGAEVVALAAAVRWATGLDKPTESNLNLSVTALDVADWQPVIDELSLGCISESVHNSNKNSGVSLPLLKAGDLAISFQKQDVLELSEEKLSLLLSPSTKDVTSANERKGKEGTEDPTTVLITLMFTLNELFSTSMPAAVAFLLQLTDVTKPGTVLLVVDSPGSYSTLSLGSKGAGPQGESAGRASEEKKPARQYPMRFLLDHTLLTTASGSWECILSEESQWFRRDRTGLEYNVGEGIGLEDMRYQVHAYRRTTAL</sequence>
<dbReference type="KEGG" id="abe:ARB_01752"/>
<dbReference type="EMBL" id="ABSU01000022">
    <property type="protein sequence ID" value="EFE31357.1"/>
    <property type="molecule type" value="Genomic_DNA"/>
</dbReference>